<feature type="binding site" evidence="10">
    <location>
        <position position="279"/>
    </location>
    <ligand>
        <name>Zn(2+)</name>
        <dbReference type="ChEBI" id="CHEBI:29105"/>
    </ligand>
</feature>
<dbReference type="PANTHER" id="PTHR32120">
    <property type="entry name" value="SMALL RIBOSOMAL SUBUNIT BIOGENESIS GTPASE RSGA"/>
    <property type="match status" value="1"/>
</dbReference>
<evidence type="ECO:0000259" key="11">
    <source>
        <dbReference type="PROSITE" id="PS50936"/>
    </source>
</evidence>
<dbReference type="EMBL" id="JACIFF010000009">
    <property type="protein sequence ID" value="MBB4080699.1"/>
    <property type="molecule type" value="Genomic_DNA"/>
</dbReference>
<keyword evidence="7 10" id="KW-0862">Zinc</keyword>
<evidence type="ECO:0000256" key="3">
    <source>
        <dbReference type="ARBA" id="ARBA00022723"/>
    </source>
</evidence>
<feature type="binding site" evidence="10">
    <location>
        <begin position="135"/>
        <end position="138"/>
    </location>
    <ligand>
        <name>GTP</name>
        <dbReference type="ChEBI" id="CHEBI:37565"/>
    </ligand>
</feature>
<keyword evidence="9 10" id="KW-0342">GTP-binding</keyword>
<dbReference type="GO" id="GO:0005525">
    <property type="term" value="F:GTP binding"/>
    <property type="evidence" value="ECO:0007669"/>
    <property type="project" value="UniProtKB-UniRule"/>
</dbReference>
<name>A0A840EFW1_9BACT</name>
<keyword evidence="2 10" id="KW-0690">Ribosome biogenesis</keyword>
<feature type="binding site" evidence="10">
    <location>
        <position position="285"/>
    </location>
    <ligand>
        <name>Zn(2+)</name>
        <dbReference type="ChEBI" id="CHEBI:29105"/>
    </ligand>
</feature>
<proteinExistence type="inferred from homology"/>
<dbReference type="InterPro" id="IPR010914">
    <property type="entry name" value="RsgA_GTPase_dom"/>
</dbReference>
<dbReference type="PROSITE" id="PS51721">
    <property type="entry name" value="G_CP"/>
    <property type="match status" value="1"/>
</dbReference>
<comment type="similarity">
    <text evidence="10">Belongs to the TRAFAC class YlqF/YawG GTPase family. RsgA subfamily.</text>
</comment>
<dbReference type="EC" id="3.6.1.-" evidence="10"/>
<dbReference type="PANTHER" id="PTHR32120:SF11">
    <property type="entry name" value="SMALL RIBOSOMAL SUBUNIT BIOGENESIS GTPASE RSGA 1, MITOCHONDRIAL-RELATED"/>
    <property type="match status" value="1"/>
</dbReference>
<feature type="binding site" evidence="10">
    <location>
        <position position="271"/>
    </location>
    <ligand>
        <name>Zn(2+)</name>
        <dbReference type="ChEBI" id="CHEBI:29105"/>
    </ligand>
</feature>
<dbReference type="Pfam" id="PF03193">
    <property type="entry name" value="RsgA_GTPase"/>
    <property type="match status" value="1"/>
</dbReference>
<dbReference type="NCBIfam" id="TIGR00157">
    <property type="entry name" value="ribosome small subunit-dependent GTPase A"/>
    <property type="match status" value="1"/>
</dbReference>
<keyword evidence="3 10" id="KW-0479">Metal-binding</keyword>
<feature type="domain" description="EngC GTPase" evidence="11">
    <location>
        <begin position="95"/>
        <end position="245"/>
    </location>
</feature>
<keyword evidence="1 10" id="KW-0963">Cytoplasm</keyword>
<dbReference type="Gene3D" id="3.40.50.300">
    <property type="entry name" value="P-loop containing nucleotide triphosphate hydrolases"/>
    <property type="match status" value="1"/>
</dbReference>
<dbReference type="InterPro" id="IPR031944">
    <property type="entry name" value="RsgA_N"/>
</dbReference>
<evidence type="ECO:0000256" key="8">
    <source>
        <dbReference type="ARBA" id="ARBA00022884"/>
    </source>
</evidence>
<sequence length="324" mass="36045">MIQGTVIKSTGSWYNVLLDEETPDGARELRCRVAGKFRLDDLNLTNPIAVGDRVSVDVETTNDDETGAIRGIADRTNYVVRQSPRRKHDLHLLASNVDQAVLITTIIDPGVKLGFIDRFLLMTEPFGIPTVIVVNKADLYTEEEMETYQVIHDLYTDIGYTVLLVSATSGQGIEALRELMEGKRNLLSGQSGVGKSTLVNAVEPRLDLRTGELSDYTGKGQHTTTFAELFQLSFGGELIDTPGIKTLGFNYLKPQDVAHNFREIFALSEACRFGGSCLHKDEPGCAVKASVEEGDDRVTDLRYFSYLGILDEIESQNYWERRKV</sequence>
<evidence type="ECO:0000256" key="10">
    <source>
        <dbReference type="HAMAP-Rule" id="MF_01820"/>
    </source>
</evidence>
<evidence type="ECO:0000256" key="1">
    <source>
        <dbReference type="ARBA" id="ARBA00022490"/>
    </source>
</evidence>
<dbReference type="HAMAP" id="MF_01820">
    <property type="entry name" value="GTPase_RsgA"/>
    <property type="match status" value="1"/>
</dbReference>
<dbReference type="SUPFAM" id="SSF52540">
    <property type="entry name" value="P-loop containing nucleoside triphosphate hydrolases"/>
    <property type="match status" value="1"/>
</dbReference>
<organism evidence="13 14">
    <name type="scientific">Neolewinella aquimaris</name>
    <dbReference type="NCBI Taxonomy" id="1835722"/>
    <lineage>
        <taxon>Bacteria</taxon>
        <taxon>Pseudomonadati</taxon>
        <taxon>Bacteroidota</taxon>
        <taxon>Saprospiria</taxon>
        <taxon>Saprospirales</taxon>
        <taxon>Lewinellaceae</taxon>
        <taxon>Neolewinella</taxon>
    </lineage>
</organism>
<dbReference type="SUPFAM" id="SSF50249">
    <property type="entry name" value="Nucleic acid-binding proteins"/>
    <property type="match status" value="1"/>
</dbReference>
<dbReference type="CDD" id="cd01854">
    <property type="entry name" value="YjeQ_EngC"/>
    <property type="match status" value="1"/>
</dbReference>
<dbReference type="Proteomes" id="UP000576209">
    <property type="component" value="Unassembled WGS sequence"/>
</dbReference>
<evidence type="ECO:0000256" key="4">
    <source>
        <dbReference type="ARBA" id="ARBA00022730"/>
    </source>
</evidence>
<keyword evidence="14" id="KW-1185">Reference proteome</keyword>
<evidence type="ECO:0000259" key="12">
    <source>
        <dbReference type="PROSITE" id="PS51721"/>
    </source>
</evidence>
<dbReference type="GO" id="GO:0003924">
    <property type="term" value="F:GTPase activity"/>
    <property type="evidence" value="ECO:0007669"/>
    <property type="project" value="UniProtKB-UniRule"/>
</dbReference>
<evidence type="ECO:0000256" key="5">
    <source>
        <dbReference type="ARBA" id="ARBA00022741"/>
    </source>
</evidence>
<dbReference type="PROSITE" id="PS50936">
    <property type="entry name" value="ENGC_GTPASE"/>
    <property type="match status" value="1"/>
</dbReference>
<evidence type="ECO:0000256" key="7">
    <source>
        <dbReference type="ARBA" id="ARBA00022833"/>
    </source>
</evidence>
<gene>
    <name evidence="10" type="primary">rsgA</name>
    <name evidence="13" type="ORF">GGR28_003334</name>
</gene>
<dbReference type="GO" id="GO:0019843">
    <property type="term" value="F:rRNA binding"/>
    <property type="evidence" value="ECO:0007669"/>
    <property type="project" value="UniProtKB-KW"/>
</dbReference>
<evidence type="ECO:0000256" key="6">
    <source>
        <dbReference type="ARBA" id="ARBA00022801"/>
    </source>
</evidence>
<dbReference type="AlphaFoldDB" id="A0A840EFW1"/>
<evidence type="ECO:0000256" key="9">
    <source>
        <dbReference type="ARBA" id="ARBA00023134"/>
    </source>
</evidence>
<dbReference type="GO" id="GO:0042274">
    <property type="term" value="P:ribosomal small subunit biogenesis"/>
    <property type="evidence" value="ECO:0007669"/>
    <property type="project" value="UniProtKB-UniRule"/>
</dbReference>
<evidence type="ECO:0000256" key="2">
    <source>
        <dbReference type="ARBA" id="ARBA00022517"/>
    </source>
</evidence>
<dbReference type="Gene3D" id="1.10.40.50">
    <property type="entry name" value="Probable gtpase engc, domain 3"/>
    <property type="match status" value="1"/>
</dbReference>
<comment type="function">
    <text evidence="10">One of several proteins that assist in the late maturation steps of the functional core of the 30S ribosomal subunit. Helps release RbfA from mature subunits. May play a role in the assembly of ribosomal proteins into the subunit. Circularly permuted GTPase that catalyzes slow GTP hydrolysis, GTPase activity is stimulated by the 30S ribosomal subunit.</text>
</comment>
<protein>
    <recommendedName>
        <fullName evidence="10">Small ribosomal subunit biogenesis GTPase RsgA</fullName>
        <ecNumber evidence="10">3.6.1.-</ecNumber>
    </recommendedName>
</protein>
<dbReference type="GO" id="GO:0005737">
    <property type="term" value="C:cytoplasm"/>
    <property type="evidence" value="ECO:0007669"/>
    <property type="project" value="UniProtKB-SubCell"/>
</dbReference>
<evidence type="ECO:0000313" key="13">
    <source>
        <dbReference type="EMBL" id="MBB4080699.1"/>
    </source>
</evidence>
<comment type="subunit">
    <text evidence="10">Monomer. Associates with 30S ribosomal subunit, binds 16S rRNA.</text>
</comment>
<comment type="subcellular location">
    <subcellularLocation>
        <location evidence="10">Cytoplasm</location>
    </subcellularLocation>
</comment>
<keyword evidence="4 10" id="KW-0699">rRNA-binding</keyword>
<feature type="binding site" evidence="10">
    <location>
        <position position="277"/>
    </location>
    <ligand>
        <name>Zn(2+)</name>
        <dbReference type="ChEBI" id="CHEBI:29105"/>
    </ligand>
</feature>
<dbReference type="RefSeq" id="WP_183496925.1">
    <property type="nucleotide sequence ID" value="NZ_JACIFF010000009.1"/>
</dbReference>
<reference evidence="13 14" key="1">
    <citation type="submission" date="2020-08" db="EMBL/GenBank/DDBJ databases">
        <title>Genomic Encyclopedia of Type Strains, Phase IV (KMG-IV): sequencing the most valuable type-strain genomes for metagenomic binning, comparative biology and taxonomic classification.</title>
        <authorList>
            <person name="Goeker M."/>
        </authorList>
    </citation>
    <scope>NUCLEOTIDE SEQUENCE [LARGE SCALE GENOMIC DNA]</scope>
    <source>
        <strain evidence="13 14">DSM 105137</strain>
    </source>
</reference>
<keyword evidence="6 10" id="KW-0378">Hydrolase</keyword>
<dbReference type="InterPro" id="IPR004881">
    <property type="entry name" value="Ribosome_biogen_GTPase_RsgA"/>
</dbReference>
<keyword evidence="8 10" id="KW-0694">RNA-binding</keyword>
<dbReference type="GO" id="GO:0046872">
    <property type="term" value="F:metal ion binding"/>
    <property type="evidence" value="ECO:0007669"/>
    <property type="project" value="UniProtKB-KW"/>
</dbReference>
<dbReference type="Gene3D" id="2.40.50.140">
    <property type="entry name" value="Nucleic acid-binding proteins"/>
    <property type="match status" value="1"/>
</dbReference>
<evidence type="ECO:0000313" key="14">
    <source>
        <dbReference type="Proteomes" id="UP000576209"/>
    </source>
</evidence>
<feature type="domain" description="CP-type G" evidence="12">
    <location>
        <begin position="86"/>
        <end position="247"/>
    </location>
</feature>
<dbReference type="Pfam" id="PF16745">
    <property type="entry name" value="RsgA_N"/>
    <property type="match status" value="1"/>
</dbReference>
<comment type="cofactor">
    <cofactor evidence="10">
        <name>Zn(2+)</name>
        <dbReference type="ChEBI" id="CHEBI:29105"/>
    </cofactor>
    <text evidence="10">Binds 1 zinc ion per subunit.</text>
</comment>
<dbReference type="InterPro" id="IPR012340">
    <property type="entry name" value="NA-bd_OB-fold"/>
</dbReference>
<comment type="caution">
    <text evidence="13">The sequence shown here is derived from an EMBL/GenBank/DDBJ whole genome shotgun (WGS) entry which is preliminary data.</text>
</comment>
<dbReference type="InterPro" id="IPR030378">
    <property type="entry name" value="G_CP_dom"/>
</dbReference>
<feature type="binding site" evidence="10">
    <location>
        <begin position="189"/>
        <end position="197"/>
    </location>
    <ligand>
        <name>GTP</name>
        <dbReference type="ChEBI" id="CHEBI:37565"/>
    </ligand>
</feature>
<dbReference type="InterPro" id="IPR027417">
    <property type="entry name" value="P-loop_NTPase"/>
</dbReference>
<keyword evidence="5 10" id="KW-0547">Nucleotide-binding</keyword>
<accession>A0A840EFW1</accession>